<dbReference type="RefSeq" id="WP_254023450.1">
    <property type="nucleotide sequence ID" value="NZ_CAKXZS010000005.1"/>
</dbReference>
<evidence type="ECO:0000313" key="1">
    <source>
        <dbReference type="EMBL" id="CAH2395626.1"/>
    </source>
</evidence>
<name>A0ABM9DI76_9HYPH</name>
<gene>
    <name evidence="1" type="ORF">MES4922_130052</name>
</gene>
<proteinExistence type="predicted"/>
<dbReference type="Proteomes" id="UP001152604">
    <property type="component" value="Unassembled WGS sequence"/>
</dbReference>
<keyword evidence="2" id="KW-1185">Reference proteome</keyword>
<comment type="caution">
    <text evidence="1">The sequence shown here is derived from an EMBL/GenBank/DDBJ whole genome shotgun (WGS) entry which is preliminary data.</text>
</comment>
<accession>A0ABM9DI76</accession>
<protein>
    <submittedName>
        <fullName evidence="1">Uncharacterized protein</fullName>
    </submittedName>
</protein>
<organism evidence="1 2">
    <name type="scientific">Mesorhizobium ventifaucium</name>
    <dbReference type="NCBI Taxonomy" id="666020"/>
    <lineage>
        <taxon>Bacteria</taxon>
        <taxon>Pseudomonadati</taxon>
        <taxon>Pseudomonadota</taxon>
        <taxon>Alphaproteobacteria</taxon>
        <taxon>Hyphomicrobiales</taxon>
        <taxon>Phyllobacteriaceae</taxon>
        <taxon>Mesorhizobium</taxon>
    </lineage>
</organism>
<sequence length="116" mass="13038">MAKSAVSSVSDASRPQLFGQLGPDVFTVFSGGNRLLYERAILAVYDDFYRSDLLFPTEAEVVGAIYNCITREPSPWKNVLGLDAPSIHRLHPEFQRVKLRQGDNPLAFNSARLKRR</sequence>
<dbReference type="EMBL" id="CAKXZS010000005">
    <property type="protein sequence ID" value="CAH2395626.1"/>
    <property type="molecule type" value="Genomic_DNA"/>
</dbReference>
<evidence type="ECO:0000313" key="2">
    <source>
        <dbReference type="Proteomes" id="UP001152604"/>
    </source>
</evidence>
<reference evidence="1" key="1">
    <citation type="submission" date="2022-03" db="EMBL/GenBank/DDBJ databases">
        <authorList>
            <person name="Brunel B."/>
        </authorList>
    </citation>
    <scope>NUCLEOTIDE SEQUENCE</scope>
    <source>
        <strain evidence="1">STM4922sample</strain>
    </source>
</reference>